<dbReference type="OrthoDB" id="1441145at2"/>
<protein>
    <submittedName>
        <fullName evidence="1">Uncharacterized protein</fullName>
    </submittedName>
</protein>
<keyword evidence="2" id="KW-1185">Reference proteome</keyword>
<name>A0A3D9RS49_9FLAO</name>
<sequence>MSDLRNRPNGTYIFDADWQDLYVLTEHWKSDLLFYQDDLKFLDHLIDKYFIWLSKEENIVKVREIELSLVKITKQCSNLLEKVNKHLSHLAGLIDDPFKYDSHQFRTEHQTLEDDISKFIKDFRKNRKNIFTITEHVIESEEMVRQLNS</sequence>
<evidence type="ECO:0000313" key="2">
    <source>
        <dbReference type="Proteomes" id="UP000256429"/>
    </source>
</evidence>
<dbReference type="EMBL" id="QTTQ01000009">
    <property type="protein sequence ID" value="REE82789.1"/>
    <property type="molecule type" value="Genomic_DNA"/>
</dbReference>
<evidence type="ECO:0000313" key="1">
    <source>
        <dbReference type="EMBL" id="REE82789.1"/>
    </source>
</evidence>
<dbReference type="AlphaFoldDB" id="A0A3D9RS49"/>
<comment type="caution">
    <text evidence="1">The sequence shown here is derived from an EMBL/GenBank/DDBJ whole genome shotgun (WGS) entry which is preliminary data.</text>
</comment>
<dbReference type="RefSeq" id="WP_115877495.1">
    <property type="nucleotide sequence ID" value="NZ_QTTQ01000009.1"/>
</dbReference>
<accession>A0A3D9RS49</accession>
<proteinExistence type="predicted"/>
<gene>
    <name evidence="1" type="ORF">BX611_0059</name>
</gene>
<organism evidence="1 2">
    <name type="scientific">Lutibacter oceani</name>
    <dbReference type="NCBI Taxonomy" id="1853311"/>
    <lineage>
        <taxon>Bacteria</taxon>
        <taxon>Pseudomonadati</taxon>
        <taxon>Bacteroidota</taxon>
        <taxon>Flavobacteriia</taxon>
        <taxon>Flavobacteriales</taxon>
        <taxon>Flavobacteriaceae</taxon>
        <taxon>Lutibacter</taxon>
    </lineage>
</organism>
<dbReference type="Proteomes" id="UP000256429">
    <property type="component" value="Unassembled WGS sequence"/>
</dbReference>
<reference evidence="1 2" key="1">
    <citation type="submission" date="2018-08" db="EMBL/GenBank/DDBJ databases">
        <title>Genomic Encyclopedia of Type Strains, Phase III (KMG-III): the genomes of soil and plant-associated and newly described type strains.</title>
        <authorList>
            <person name="Whitman W."/>
        </authorList>
    </citation>
    <scope>NUCLEOTIDE SEQUENCE [LARGE SCALE GENOMIC DNA]</scope>
    <source>
        <strain evidence="1 2">325-5</strain>
    </source>
</reference>